<dbReference type="InterPro" id="IPR016032">
    <property type="entry name" value="Sig_transdc_resp-reg_C-effctor"/>
</dbReference>
<gene>
    <name evidence="5" type="ORF">HU137_07850</name>
</gene>
<dbReference type="EMBL" id="JACDZE010000001">
    <property type="protein sequence ID" value="MBA5629681.1"/>
    <property type="molecule type" value="Genomic_DNA"/>
</dbReference>
<protein>
    <submittedName>
        <fullName evidence="5">LuxR family transcriptional regulator</fullName>
    </submittedName>
</protein>
<feature type="domain" description="HTH luxR-type" evidence="4">
    <location>
        <begin position="864"/>
        <end position="928"/>
    </location>
</feature>
<proteinExistence type="predicted"/>
<keyword evidence="3" id="KW-0472">Membrane</keyword>
<keyword evidence="3" id="KW-0812">Transmembrane</keyword>
<dbReference type="InterPro" id="IPR036388">
    <property type="entry name" value="WH-like_DNA-bd_sf"/>
</dbReference>
<dbReference type="RefSeq" id="WP_182043225.1">
    <property type="nucleotide sequence ID" value="NZ_JACDZE010000001.1"/>
</dbReference>
<evidence type="ECO:0000256" key="1">
    <source>
        <dbReference type="ARBA" id="ARBA00022553"/>
    </source>
</evidence>
<evidence type="ECO:0000256" key="2">
    <source>
        <dbReference type="SAM" id="Coils"/>
    </source>
</evidence>
<dbReference type="Pfam" id="PF07494">
    <property type="entry name" value="Reg_prop"/>
    <property type="match status" value="1"/>
</dbReference>
<dbReference type="SMART" id="SM00421">
    <property type="entry name" value="HTH_LUXR"/>
    <property type="match status" value="1"/>
</dbReference>
<evidence type="ECO:0000313" key="6">
    <source>
        <dbReference type="Proteomes" id="UP000552241"/>
    </source>
</evidence>
<comment type="caution">
    <text evidence="5">The sequence shown here is derived from an EMBL/GenBank/DDBJ whole genome shotgun (WGS) entry which is preliminary data.</text>
</comment>
<feature type="transmembrane region" description="Helical" evidence="3">
    <location>
        <begin position="724"/>
        <end position="745"/>
    </location>
</feature>
<dbReference type="SUPFAM" id="SSF46894">
    <property type="entry name" value="C-terminal effector domain of the bipartite response regulators"/>
    <property type="match status" value="1"/>
</dbReference>
<dbReference type="InterPro" id="IPR011110">
    <property type="entry name" value="Reg_prop"/>
</dbReference>
<dbReference type="Gene3D" id="2.130.10.10">
    <property type="entry name" value="YVTN repeat-like/Quinoprotein amine dehydrogenase"/>
    <property type="match status" value="2"/>
</dbReference>
<dbReference type="InterPro" id="IPR015943">
    <property type="entry name" value="WD40/YVTN_repeat-like_dom_sf"/>
</dbReference>
<name>A0A838ZJ58_9FLAO</name>
<dbReference type="GO" id="GO:0003677">
    <property type="term" value="F:DNA binding"/>
    <property type="evidence" value="ECO:0007669"/>
    <property type="project" value="InterPro"/>
</dbReference>
<dbReference type="PANTHER" id="PTHR43547:SF2">
    <property type="entry name" value="HYBRID SIGNAL TRANSDUCTION HISTIDINE KINASE C"/>
    <property type="match status" value="1"/>
</dbReference>
<dbReference type="GO" id="GO:0000155">
    <property type="term" value="F:phosphorelay sensor kinase activity"/>
    <property type="evidence" value="ECO:0007669"/>
    <property type="project" value="TreeGrafter"/>
</dbReference>
<accession>A0A838ZJ58</accession>
<evidence type="ECO:0000313" key="5">
    <source>
        <dbReference type="EMBL" id="MBA5629681.1"/>
    </source>
</evidence>
<dbReference type="AlphaFoldDB" id="A0A838ZJ58"/>
<dbReference type="Proteomes" id="UP000552241">
    <property type="component" value="Unassembled WGS sequence"/>
</dbReference>
<keyword evidence="1" id="KW-0597">Phosphoprotein</keyword>
<dbReference type="PROSITE" id="PS50043">
    <property type="entry name" value="HTH_LUXR_2"/>
    <property type="match status" value="1"/>
</dbReference>
<dbReference type="Gene3D" id="2.60.40.10">
    <property type="entry name" value="Immunoglobulins"/>
    <property type="match status" value="1"/>
</dbReference>
<keyword evidence="6" id="KW-1185">Reference proteome</keyword>
<keyword evidence="2" id="KW-0175">Coiled coil</keyword>
<evidence type="ECO:0000259" key="4">
    <source>
        <dbReference type="PROSITE" id="PS50043"/>
    </source>
</evidence>
<dbReference type="Pfam" id="PF00196">
    <property type="entry name" value="GerE"/>
    <property type="match status" value="1"/>
</dbReference>
<dbReference type="GO" id="GO:0006355">
    <property type="term" value="P:regulation of DNA-templated transcription"/>
    <property type="evidence" value="ECO:0007669"/>
    <property type="project" value="InterPro"/>
</dbReference>
<sequence length="928" mass="107545">MNYRIISFAFFWIAIGLWAQEFPPIINFSKEIYQGGNQNWMISSAESDFIYVANNKGLLEFDGSKWRNYPAPNQSIIRSVQVIKNRIYVGCYREFGFWEANKYGKLNYHSLSAKVQSQIKSDEQFWNIIENGEWVLFQSLNQLFLYHTQTGQIERILTDETISKVYKVGNRIFYQVFGKGLFEILKGKSLLVSEENLFKESKVVGIFEGANGFQIHFQYEGFYELKNGRLTPKPTSLPALNLYTSLRLSNGNYALGTVSNGLYITDHQYQTLYHIQQSEGLSNNTILSLFEDENHNLWLGLDNGVDCINLDATILSYDDNNGILGTVYASILFENKLYVGTNQGLFVKAYGKPDDFQLVENTKGQVWSLFAFDGTLFCGHDLGAFTVKNSTAQPIFKGNGTWKFVETEKENLLLTGNYEGLSVLELKNGNWAFRNRVEGFDISSRFFELIGQYVYVNHEYKGIMRFKLDDDLKKASALKIYNYPKKGNNSSIAKFNQTIFYGSEEGIFQLDLNSQKFIRNKSLSEIYQNGNFVSGKLVAEDENMLWVFGKENINRIESLALGKEFKINSIPIDYVYSGALSSFENISKLEKDRYFIGNSNGYVILNSNKIEKSDNHLYIREIVSASEGQKSRDLKLTGEEILENQEKNLIIYFTVPQFNKMNKVEYSYLLSDGNSKDWSKWNIQAFAEFNNLSWGEYVFQVKARVGDVELDEIKEFRFLIKKPWYISNLALLVYLIIFVLLGWLINRIYQKYYEKQNQKLIKENQRKLEINDLESQKEIMKLKNEQLVSDVENKNKELASSTMNIINKNEILTNIKKHLENIQTDSKELKKVIKLIDENINEEDNWNMFVETFNNADKDFLKKIKELHPSLTPNDLKLCAYLRLNLSSKEVASLLNISTRSVEVKRYRLRKKMNLEHEAGLVEYILQI</sequence>
<dbReference type="PANTHER" id="PTHR43547">
    <property type="entry name" value="TWO-COMPONENT HISTIDINE KINASE"/>
    <property type="match status" value="1"/>
</dbReference>
<dbReference type="Gene3D" id="1.10.10.10">
    <property type="entry name" value="Winged helix-like DNA-binding domain superfamily/Winged helix DNA-binding domain"/>
    <property type="match status" value="1"/>
</dbReference>
<keyword evidence="3" id="KW-1133">Transmembrane helix</keyword>
<dbReference type="InterPro" id="IPR013783">
    <property type="entry name" value="Ig-like_fold"/>
</dbReference>
<reference evidence="5 6" key="1">
    <citation type="submission" date="2020-07" db="EMBL/GenBank/DDBJ databases">
        <title>Moheibacter lacus sp. nov., a member of the family Flavobacteriaceae isolated from freshwater lake sediment.</title>
        <authorList>
            <person name="Liu Y."/>
        </authorList>
    </citation>
    <scope>NUCLEOTIDE SEQUENCE [LARGE SCALE GENOMIC DNA]</scope>
    <source>
        <strain evidence="5 6">BDHS18</strain>
    </source>
</reference>
<evidence type="ECO:0000256" key="3">
    <source>
        <dbReference type="SAM" id="Phobius"/>
    </source>
</evidence>
<feature type="coiled-coil region" evidence="2">
    <location>
        <begin position="770"/>
        <end position="839"/>
    </location>
</feature>
<organism evidence="5 6">
    <name type="scientific">Moheibacter lacus</name>
    <dbReference type="NCBI Taxonomy" id="2745851"/>
    <lineage>
        <taxon>Bacteria</taxon>
        <taxon>Pseudomonadati</taxon>
        <taxon>Bacteroidota</taxon>
        <taxon>Flavobacteriia</taxon>
        <taxon>Flavobacteriales</taxon>
        <taxon>Weeksellaceae</taxon>
        <taxon>Moheibacter</taxon>
    </lineage>
</organism>
<dbReference type="InterPro" id="IPR000792">
    <property type="entry name" value="Tscrpt_reg_LuxR_C"/>
</dbReference>
<dbReference type="SUPFAM" id="SSF69322">
    <property type="entry name" value="Tricorn protease domain 2"/>
    <property type="match status" value="1"/>
</dbReference>